<reference evidence="1" key="1">
    <citation type="submission" date="2016-09" db="EMBL/GenBank/DDBJ databases">
        <authorList>
            <person name="Hebert L."/>
            <person name="Moumen B."/>
        </authorList>
    </citation>
    <scope>NUCLEOTIDE SEQUENCE [LARGE SCALE GENOMIC DNA]</scope>
    <source>
        <strain evidence="1">OVI</strain>
    </source>
</reference>
<dbReference type="GeneID" id="92377759"/>
<dbReference type="Gene3D" id="3.30.710.10">
    <property type="entry name" value="Potassium Channel Kv1.1, Chain A"/>
    <property type="match status" value="1"/>
</dbReference>
<proteinExistence type="predicted"/>
<gene>
    <name evidence="1" type="ORF">TEOVI_000381900</name>
</gene>
<evidence type="ECO:0000313" key="1">
    <source>
        <dbReference type="EMBL" id="SCU72243.1"/>
    </source>
</evidence>
<comment type="caution">
    <text evidence="1">The sequence shown here is derived from an EMBL/GenBank/DDBJ whole genome shotgun (WGS) entry which is preliminary data.</text>
</comment>
<dbReference type="InterPro" id="IPR039948">
    <property type="entry name" value="ELC1"/>
</dbReference>
<dbReference type="EMBL" id="CZPT02001826">
    <property type="protein sequence ID" value="SCU72243.1"/>
    <property type="molecule type" value="Genomic_DNA"/>
</dbReference>
<sequence>MQRNWVLLPQTVRAGDAPKSSAVRTPTRPLPYVCLKSNDGMEFVLPEVAARQSKMLAMLLDAVYSLPERGGFAEPTNARGEQHTTVHASNNIGTMPCIPLEVLSGRILELVCRYLVQRSTSDVNSTDEFALLGELNPTSSSDQDIVLGLLMASDYLDC</sequence>
<dbReference type="VEuPathDB" id="TriTrypDB:TEOVI_000381900"/>
<dbReference type="PANTHER" id="PTHR20648">
    <property type="entry name" value="ELONGIN-C"/>
    <property type="match status" value="1"/>
</dbReference>
<dbReference type="RefSeq" id="XP_067082762.1">
    <property type="nucleotide sequence ID" value="XM_067226661.1"/>
</dbReference>
<keyword evidence="2" id="KW-1185">Reference proteome</keyword>
<name>A0A1G4IIA8_TRYEQ</name>
<protein>
    <recommendedName>
        <fullName evidence="3">Elongin-C</fullName>
    </recommendedName>
</protein>
<dbReference type="Proteomes" id="UP000195570">
    <property type="component" value="Unassembled WGS sequence"/>
</dbReference>
<dbReference type="AlphaFoldDB" id="A0A1G4IIA8"/>
<evidence type="ECO:0008006" key="3">
    <source>
        <dbReference type="Google" id="ProtNLM"/>
    </source>
</evidence>
<dbReference type="InterPro" id="IPR011333">
    <property type="entry name" value="SKP1/BTB/POZ_sf"/>
</dbReference>
<dbReference type="SUPFAM" id="SSF54695">
    <property type="entry name" value="POZ domain"/>
    <property type="match status" value="1"/>
</dbReference>
<accession>A0A1G4IIA8</accession>
<evidence type="ECO:0000313" key="2">
    <source>
        <dbReference type="Proteomes" id="UP000195570"/>
    </source>
</evidence>
<organism evidence="1 2">
    <name type="scientific">Trypanosoma equiperdum</name>
    <dbReference type="NCBI Taxonomy" id="5694"/>
    <lineage>
        <taxon>Eukaryota</taxon>
        <taxon>Discoba</taxon>
        <taxon>Euglenozoa</taxon>
        <taxon>Kinetoplastea</taxon>
        <taxon>Metakinetoplastina</taxon>
        <taxon>Trypanosomatida</taxon>
        <taxon>Trypanosomatidae</taxon>
        <taxon>Trypanosoma</taxon>
    </lineage>
</organism>